<dbReference type="PRINTS" id="PR00069">
    <property type="entry name" value="ALDKETRDTASE"/>
</dbReference>
<feature type="site" description="Lowers pKa of active site Tyr" evidence="3">
    <location>
        <position position="97"/>
    </location>
</feature>
<feature type="active site" description="Proton donor" evidence="1">
    <location>
        <position position="60"/>
    </location>
</feature>
<dbReference type="SUPFAM" id="SSF51430">
    <property type="entry name" value="NAD(P)-linked oxidoreductase"/>
    <property type="match status" value="1"/>
</dbReference>
<dbReference type="GO" id="GO:0016491">
    <property type="term" value="F:oxidoreductase activity"/>
    <property type="evidence" value="ECO:0007669"/>
    <property type="project" value="InterPro"/>
</dbReference>
<evidence type="ECO:0000313" key="6">
    <source>
        <dbReference type="Proteomes" id="UP001215280"/>
    </source>
</evidence>
<reference evidence="5" key="1">
    <citation type="submission" date="2023-03" db="EMBL/GenBank/DDBJ databases">
        <title>Massive genome expansion in bonnet fungi (Mycena s.s.) driven by repeated elements and novel gene families across ecological guilds.</title>
        <authorList>
            <consortium name="Lawrence Berkeley National Laboratory"/>
            <person name="Harder C.B."/>
            <person name="Miyauchi S."/>
            <person name="Viragh M."/>
            <person name="Kuo A."/>
            <person name="Thoen E."/>
            <person name="Andreopoulos B."/>
            <person name="Lu D."/>
            <person name="Skrede I."/>
            <person name="Drula E."/>
            <person name="Henrissat B."/>
            <person name="Morin E."/>
            <person name="Kohler A."/>
            <person name="Barry K."/>
            <person name="LaButti K."/>
            <person name="Morin E."/>
            <person name="Salamov A."/>
            <person name="Lipzen A."/>
            <person name="Mereny Z."/>
            <person name="Hegedus B."/>
            <person name="Baldrian P."/>
            <person name="Stursova M."/>
            <person name="Weitz H."/>
            <person name="Taylor A."/>
            <person name="Grigoriev I.V."/>
            <person name="Nagy L.G."/>
            <person name="Martin F."/>
            <person name="Kauserud H."/>
        </authorList>
    </citation>
    <scope>NUCLEOTIDE SEQUENCE</scope>
    <source>
        <strain evidence="5">CBHHK188m</strain>
    </source>
</reference>
<dbReference type="PIRSF" id="PIRSF000097">
    <property type="entry name" value="AKR"/>
    <property type="match status" value="1"/>
</dbReference>
<protein>
    <submittedName>
        <fullName evidence="5">Aldo/keto reductase</fullName>
    </submittedName>
</protein>
<name>A0AAD7P2K1_9AGAR</name>
<comment type="caution">
    <text evidence="5">The sequence shown here is derived from an EMBL/GenBank/DDBJ whole genome shotgun (WGS) entry which is preliminary data.</text>
</comment>
<dbReference type="InterPro" id="IPR036812">
    <property type="entry name" value="NAD(P)_OxRdtase_dom_sf"/>
</dbReference>
<dbReference type="InterPro" id="IPR023210">
    <property type="entry name" value="NADP_OxRdtase_dom"/>
</dbReference>
<proteinExistence type="predicted"/>
<evidence type="ECO:0000259" key="4">
    <source>
        <dbReference type="Pfam" id="PF00248"/>
    </source>
</evidence>
<feature type="domain" description="NADP-dependent oxidoreductase" evidence="4">
    <location>
        <begin position="26"/>
        <end position="320"/>
    </location>
</feature>
<feature type="binding site" evidence="2">
    <location>
        <position position="128"/>
    </location>
    <ligand>
        <name>substrate</name>
    </ligand>
</feature>
<evidence type="ECO:0000256" key="1">
    <source>
        <dbReference type="PIRSR" id="PIRSR000097-1"/>
    </source>
</evidence>
<evidence type="ECO:0000256" key="3">
    <source>
        <dbReference type="PIRSR" id="PIRSR000097-3"/>
    </source>
</evidence>
<evidence type="ECO:0000313" key="5">
    <source>
        <dbReference type="EMBL" id="KAJ7785118.1"/>
    </source>
</evidence>
<dbReference type="InterPro" id="IPR020471">
    <property type="entry name" value="AKR"/>
</dbReference>
<dbReference type="Proteomes" id="UP001215280">
    <property type="component" value="Unassembled WGS sequence"/>
</dbReference>
<dbReference type="Gene3D" id="3.20.20.100">
    <property type="entry name" value="NADP-dependent oxidoreductase domain"/>
    <property type="match status" value="1"/>
</dbReference>
<dbReference type="EMBL" id="JARJLG010000001">
    <property type="protein sequence ID" value="KAJ7785118.1"/>
    <property type="molecule type" value="Genomic_DNA"/>
</dbReference>
<sequence length="345" mass="38040">MPVPTLALDNIDYATKTPYQTQIPVLGLGTWQSKDEEVTRAVVHALTRTELRHIDCAQGYLNEAAVGAGIKAAIHASEQSGYAGPKLSRADIFVTSKVWGTWHNRVEEALDATLKKLDLEYLDLYLIHWPIPLNPQGTPENALIPTLPSGERDVIYPRSEKGAKINFVETWRQMEKLVGLQGKVRSIGVSNFSKANLEILLKDREDGSKPVKPAVNQLELHVYNPQHKLVKYLLEAEIRPQAYSPLGSTGSPLLADAVVIDIANRHQLKPADVLIGYLIHKNIITVAKSVNPARISANVAGPLQALEKLQPSDIATLDGLAATGKQKRFIKPVWPAGLLKFEDWD</sequence>
<dbReference type="Pfam" id="PF00248">
    <property type="entry name" value="Aldo_ket_red"/>
    <property type="match status" value="1"/>
</dbReference>
<evidence type="ECO:0000256" key="2">
    <source>
        <dbReference type="PIRSR" id="PIRSR000097-2"/>
    </source>
</evidence>
<dbReference type="PANTHER" id="PTHR11732">
    <property type="entry name" value="ALDO/KETO REDUCTASE"/>
    <property type="match status" value="1"/>
</dbReference>
<dbReference type="AlphaFoldDB" id="A0AAD7P2K1"/>
<organism evidence="5 6">
    <name type="scientific">Mycena maculata</name>
    <dbReference type="NCBI Taxonomy" id="230809"/>
    <lineage>
        <taxon>Eukaryota</taxon>
        <taxon>Fungi</taxon>
        <taxon>Dikarya</taxon>
        <taxon>Basidiomycota</taxon>
        <taxon>Agaricomycotina</taxon>
        <taxon>Agaricomycetes</taxon>
        <taxon>Agaricomycetidae</taxon>
        <taxon>Agaricales</taxon>
        <taxon>Marasmiineae</taxon>
        <taxon>Mycenaceae</taxon>
        <taxon>Mycena</taxon>
    </lineage>
</organism>
<gene>
    <name evidence="5" type="ORF">DFH07DRAFT_786716</name>
</gene>
<keyword evidence="6" id="KW-1185">Reference proteome</keyword>
<accession>A0AAD7P2K1</accession>